<evidence type="ECO:0000313" key="2">
    <source>
        <dbReference type="Proteomes" id="UP001353858"/>
    </source>
</evidence>
<dbReference type="Proteomes" id="UP001353858">
    <property type="component" value="Unassembled WGS sequence"/>
</dbReference>
<protein>
    <submittedName>
        <fullName evidence="1">Uncharacterized protein</fullName>
    </submittedName>
</protein>
<name>A0AAN7PDT6_9COLE</name>
<comment type="caution">
    <text evidence="1">The sequence shown here is derived from an EMBL/GenBank/DDBJ whole genome shotgun (WGS) entry which is preliminary data.</text>
</comment>
<gene>
    <name evidence="1" type="ORF">RN001_007887</name>
</gene>
<evidence type="ECO:0000313" key="1">
    <source>
        <dbReference type="EMBL" id="KAK4879741.1"/>
    </source>
</evidence>
<keyword evidence="2" id="KW-1185">Reference proteome</keyword>
<sequence length="438" mass="50150">MIEEALESMVTHLVQCTCNGTIDCPKTCNNEVVEHEDLALKQPISAICTSDAQNKTFMAWNSILKGLLSQCTQLSSFGREMVNNQNPLVLNWQQIHNRKVLAPLALKQNTDNIIAGNLDMKRKRISDVDNSSWTPPNKIPKLDLCKDNLKLCSVVLKRTSVRNLMLQYSCISKTPFVKLFDVLKEIPQEKEIEEPVEKNEFMNCFELQNNEAVNSKLVSEIKTSHPIKLTKTASIPFSSIYGQTLLLRERHCLPQEAALKKIERTDWYLKATRTNSNSDYSPLITYDKKPKYTRDYKFPKKQFYQKHRSLKREFLEYICKPVCVKLEIIDVDSILAKQMERAKTVEEPQIQDDVITIVDEETIIISDDDEVIHVSESESDSVGVQNIDLQLIALNNDYTNCSDVSEWSDKLCTLSLDNISEKKDVRRSCRLSCSSSLL</sequence>
<organism evidence="1 2">
    <name type="scientific">Aquatica leii</name>
    <dbReference type="NCBI Taxonomy" id="1421715"/>
    <lineage>
        <taxon>Eukaryota</taxon>
        <taxon>Metazoa</taxon>
        <taxon>Ecdysozoa</taxon>
        <taxon>Arthropoda</taxon>
        <taxon>Hexapoda</taxon>
        <taxon>Insecta</taxon>
        <taxon>Pterygota</taxon>
        <taxon>Neoptera</taxon>
        <taxon>Endopterygota</taxon>
        <taxon>Coleoptera</taxon>
        <taxon>Polyphaga</taxon>
        <taxon>Elateriformia</taxon>
        <taxon>Elateroidea</taxon>
        <taxon>Lampyridae</taxon>
        <taxon>Luciolinae</taxon>
        <taxon>Aquatica</taxon>
    </lineage>
</organism>
<accession>A0AAN7PDT6</accession>
<dbReference type="AlphaFoldDB" id="A0AAN7PDT6"/>
<proteinExistence type="predicted"/>
<reference evidence="2" key="1">
    <citation type="submission" date="2023-01" db="EMBL/GenBank/DDBJ databases">
        <title>Key to firefly adult light organ development and bioluminescence: homeobox transcription factors regulate luciferase expression and transportation to peroxisome.</title>
        <authorList>
            <person name="Fu X."/>
        </authorList>
    </citation>
    <scope>NUCLEOTIDE SEQUENCE [LARGE SCALE GENOMIC DNA]</scope>
</reference>
<dbReference type="EMBL" id="JARPUR010000003">
    <property type="protein sequence ID" value="KAK4879741.1"/>
    <property type="molecule type" value="Genomic_DNA"/>
</dbReference>